<dbReference type="InterPro" id="IPR037923">
    <property type="entry name" value="HTH-like"/>
</dbReference>
<keyword evidence="3" id="KW-0804">Transcription</keyword>
<gene>
    <name evidence="5" type="ORF">NQZ67_13200</name>
</gene>
<sequence>MKKTSETLRGDHYFNRDQLLFVNRATENFYAPFHNHDFLEIAFIAEGDGFHHAGDEVMKVRKGELFYIPIGYSHVFRPNSLSGKPLIVYNCVFSALLLQKLIAFSSDPGFISYLKQMEAGGLAFRAFRDRNGRFQKLFASLYEHYASPLAGAADYRHALLLQLLIELHQEQELERKDGRDGLSDASFRHVLHYLELHYGEELSLAALAETSGFSERHLQRLFHRHTGQTWHRYLQAFRIQKSGELLRGTDDKISIVAEKVGYRDIQSFVAVFKRITGLTPSQFRGKQLP</sequence>
<dbReference type="InterPro" id="IPR020449">
    <property type="entry name" value="Tscrpt_reg_AraC-type_HTH"/>
</dbReference>
<keyword evidence="1" id="KW-0805">Transcription regulation</keyword>
<accession>A0A9X2MMV5</accession>
<evidence type="ECO:0000256" key="3">
    <source>
        <dbReference type="ARBA" id="ARBA00023163"/>
    </source>
</evidence>
<keyword evidence="2" id="KW-0238">DNA-binding</keyword>
<organism evidence="5 6">
    <name type="scientific">Paenibacillus soyae</name>
    <dbReference type="NCBI Taxonomy" id="2969249"/>
    <lineage>
        <taxon>Bacteria</taxon>
        <taxon>Bacillati</taxon>
        <taxon>Bacillota</taxon>
        <taxon>Bacilli</taxon>
        <taxon>Bacillales</taxon>
        <taxon>Paenibacillaceae</taxon>
        <taxon>Paenibacillus</taxon>
    </lineage>
</organism>
<dbReference type="AlphaFoldDB" id="A0A9X2MMV5"/>
<comment type="caution">
    <text evidence="5">The sequence shown here is derived from an EMBL/GenBank/DDBJ whole genome shotgun (WGS) entry which is preliminary data.</text>
</comment>
<name>A0A9X2MMV5_9BACL</name>
<dbReference type="RefSeq" id="WP_257446237.1">
    <property type="nucleotide sequence ID" value="NZ_JANIPJ010000008.1"/>
</dbReference>
<dbReference type="SUPFAM" id="SSF51215">
    <property type="entry name" value="Regulatory protein AraC"/>
    <property type="match status" value="1"/>
</dbReference>
<dbReference type="InterPro" id="IPR003313">
    <property type="entry name" value="AraC-bd"/>
</dbReference>
<dbReference type="GO" id="GO:0003700">
    <property type="term" value="F:DNA-binding transcription factor activity"/>
    <property type="evidence" value="ECO:0007669"/>
    <property type="project" value="InterPro"/>
</dbReference>
<keyword evidence="6" id="KW-1185">Reference proteome</keyword>
<dbReference type="GO" id="GO:0043565">
    <property type="term" value="F:sequence-specific DNA binding"/>
    <property type="evidence" value="ECO:0007669"/>
    <property type="project" value="InterPro"/>
</dbReference>
<dbReference type="SUPFAM" id="SSF46689">
    <property type="entry name" value="Homeodomain-like"/>
    <property type="match status" value="2"/>
</dbReference>
<dbReference type="Pfam" id="PF12833">
    <property type="entry name" value="HTH_18"/>
    <property type="match status" value="1"/>
</dbReference>
<dbReference type="Proteomes" id="UP001141950">
    <property type="component" value="Unassembled WGS sequence"/>
</dbReference>
<dbReference type="EMBL" id="JANIPJ010000008">
    <property type="protein sequence ID" value="MCR2804838.1"/>
    <property type="molecule type" value="Genomic_DNA"/>
</dbReference>
<evidence type="ECO:0000256" key="2">
    <source>
        <dbReference type="ARBA" id="ARBA00023125"/>
    </source>
</evidence>
<dbReference type="InterPro" id="IPR009057">
    <property type="entry name" value="Homeodomain-like_sf"/>
</dbReference>
<dbReference type="InterPro" id="IPR014710">
    <property type="entry name" value="RmlC-like_jellyroll"/>
</dbReference>
<evidence type="ECO:0000256" key="1">
    <source>
        <dbReference type="ARBA" id="ARBA00023015"/>
    </source>
</evidence>
<dbReference type="PRINTS" id="PR00032">
    <property type="entry name" value="HTHARAC"/>
</dbReference>
<evidence type="ECO:0000259" key="4">
    <source>
        <dbReference type="PROSITE" id="PS01124"/>
    </source>
</evidence>
<evidence type="ECO:0000313" key="5">
    <source>
        <dbReference type="EMBL" id="MCR2804838.1"/>
    </source>
</evidence>
<reference evidence="5" key="1">
    <citation type="submission" date="2022-08" db="EMBL/GenBank/DDBJ databases">
        <title>The genomic sequence of strain Paenibacillus sp. SCIV0701.</title>
        <authorList>
            <person name="Zhao H."/>
        </authorList>
    </citation>
    <scope>NUCLEOTIDE SEQUENCE</scope>
    <source>
        <strain evidence="5">SCIV0701</strain>
    </source>
</reference>
<dbReference type="InterPro" id="IPR018060">
    <property type="entry name" value="HTH_AraC"/>
</dbReference>
<evidence type="ECO:0000313" key="6">
    <source>
        <dbReference type="Proteomes" id="UP001141950"/>
    </source>
</evidence>
<dbReference type="Pfam" id="PF02311">
    <property type="entry name" value="AraC_binding"/>
    <property type="match status" value="1"/>
</dbReference>
<dbReference type="PANTHER" id="PTHR43280">
    <property type="entry name" value="ARAC-FAMILY TRANSCRIPTIONAL REGULATOR"/>
    <property type="match status" value="1"/>
</dbReference>
<dbReference type="Gene3D" id="2.60.120.10">
    <property type="entry name" value="Jelly Rolls"/>
    <property type="match status" value="1"/>
</dbReference>
<dbReference type="Gene3D" id="1.10.10.60">
    <property type="entry name" value="Homeodomain-like"/>
    <property type="match status" value="2"/>
</dbReference>
<feature type="domain" description="HTH araC/xylS-type" evidence="4">
    <location>
        <begin position="188"/>
        <end position="286"/>
    </location>
</feature>
<protein>
    <submittedName>
        <fullName evidence="5">AraC family transcriptional regulator</fullName>
    </submittedName>
</protein>
<proteinExistence type="predicted"/>
<dbReference type="SMART" id="SM00342">
    <property type="entry name" value="HTH_ARAC"/>
    <property type="match status" value="1"/>
</dbReference>
<dbReference type="PROSITE" id="PS01124">
    <property type="entry name" value="HTH_ARAC_FAMILY_2"/>
    <property type="match status" value="1"/>
</dbReference>
<dbReference type="PANTHER" id="PTHR43280:SF28">
    <property type="entry name" value="HTH-TYPE TRANSCRIPTIONAL ACTIVATOR RHAS"/>
    <property type="match status" value="1"/>
</dbReference>